<evidence type="ECO:0000313" key="3">
    <source>
        <dbReference type="EMBL" id="ACH39483.1"/>
    </source>
</evidence>
<dbReference type="GO" id="GO:0030288">
    <property type="term" value="C:outer membrane-bounded periplasmic space"/>
    <property type="evidence" value="ECO:0007669"/>
    <property type="project" value="InterPro"/>
</dbReference>
<feature type="chain" id="PRO_5002832480" evidence="2">
    <location>
        <begin position="22"/>
        <end position="312"/>
    </location>
</feature>
<keyword evidence="1" id="KW-0472">Membrane</keyword>
<proteinExistence type="predicted"/>
<keyword evidence="1" id="KW-0812">Transmembrane</keyword>
<evidence type="ECO:0000256" key="2">
    <source>
        <dbReference type="SAM" id="SignalP"/>
    </source>
</evidence>
<dbReference type="STRING" id="404380.Gbem_2475"/>
<keyword evidence="1" id="KW-1133">Transmembrane helix</keyword>
<dbReference type="Pfam" id="PF03783">
    <property type="entry name" value="CsgG"/>
    <property type="match status" value="1"/>
</dbReference>
<evidence type="ECO:0000313" key="4">
    <source>
        <dbReference type="Proteomes" id="UP000008825"/>
    </source>
</evidence>
<keyword evidence="3" id="KW-0449">Lipoprotein</keyword>
<feature type="signal peptide" evidence="2">
    <location>
        <begin position="1"/>
        <end position="21"/>
    </location>
</feature>
<protein>
    <submittedName>
        <fullName evidence="3">Lipoprotein, putative</fullName>
    </submittedName>
</protein>
<dbReference type="PROSITE" id="PS51257">
    <property type="entry name" value="PROKAR_LIPOPROTEIN"/>
    <property type="match status" value="1"/>
</dbReference>
<name>B5EG18_CITBB</name>
<dbReference type="AlphaFoldDB" id="B5EG18"/>
<gene>
    <name evidence="3" type="ordered locus">Gbem_2475</name>
</gene>
<dbReference type="eggNOG" id="COG5616">
    <property type="taxonomic scope" value="Bacteria"/>
</dbReference>
<evidence type="ECO:0000256" key="1">
    <source>
        <dbReference type="SAM" id="Phobius"/>
    </source>
</evidence>
<dbReference type="EMBL" id="CP001124">
    <property type="protein sequence ID" value="ACH39483.1"/>
    <property type="molecule type" value="Genomic_DNA"/>
</dbReference>
<keyword evidence="4" id="KW-1185">Reference proteome</keyword>
<dbReference type="KEGG" id="gbm:Gbem_2475"/>
<dbReference type="InterPro" id="IPR005534">
    <property type="entry name" value="Curli_assmbl/transp-comp_CsgG"/>
</dbReference>
<dbReference type="Proteomes" id="UP000008825">
    <property type="component" value="Chromosome"/>
</dbReference>
<organism evidence="3 4">
    <name type="scientific">Citrifermentans bemidjiense (strain ATCC BAA-1014 / DSM 16622 / JCM 12645 / Bem)</name>
    <name type="common">Geobacter bemidjiensis</name>
    <dbReference type="NCBI Taxonomy" id="404380"/>
    <lineage>
        <taxon>Bacteria</taxon>
        <taxon>Pseudomonadati</taxon>
        <taxon>Thermodesulfobacteriota</taxon>
        <taxon>Desulfuromonadia</taxon>
        <taxon>Geobacterales</taxon>
        <taxon>Geobacteraceae</taxon>
        <taxon>Citrifermentans</taxon>
    </lineage>
</organism>
<reference evidence="3 4" key="2">
    <citation type="journal article" date="2010" name="BMC Genomics">
        <title>The genome of Geobacter bemidjiensis, exemplar for the subsurface clade of Geobacter species that predominate in Fe(III)-reducing subsurface environments.</title>
        <authorList>
            <person name="Aklujkar M."/>
            <person name="Young N.D."/>
            <person name="Holmes D."/>
            <person name="Chavan M."/>
            <person name="Risso C."/>
            <person name="Kiss H.E."/>
            <person name="Han C.S."/>
            <person name="Land M.L."/>
            <person name="Lovley D.R."/>
        </authorList>
    </citation>
    <scope>NUCLEOTIDE SEQUENCE [LARGE SCALE GENOMIC DNA]</scope>
    <source>
        <strain evidence="4">ATCC BAA-1014 / DSM 16622 / JCM 12645 / Bem</strain>
    </source>
</reference>
<dbReference type="HOGENOM" id="CLU_890704_0_0_7"/>
<keyword evidence="2" id="KW-0732">Signal</keyword>
<accession>B5EG18</accession>
<sequence>MKNIAVKALSAAMIVTLTGCASIVSKSSWPVSIQSNPAGAKCVVTNNKGIAIQSGETPMIVTVESGNGFFSKAKYSISCNKDGFDPGRSELSAHMNGWYWGNIVFGGVIGLLIVDPATGAMWKMDDTLMVPLSPTVVAKAPAPAAAGAKEPEVKIAAAVDANAPALSVDKKLHLAKNDTIAVLPFTIHAAQNKYDHMSQGFSDDLTCYLMKSEDIKIIDRNTVDKALSEIKSSNSGILDTTTAQNIGKAIGAKFVILGNVEVIDSEANVICRVIKVETCENVLSEKVTGNAANILQLRDQLGQKMNQRLVTL</sequence>
<feature type="transmembrane region" description="Helical" evidence="1">
    <location>
        <begin position="97"/>
        <end position="114"/>
    </location>
</feature>
<reference evidence="3 4" key="1">
    <citation type="submission" date="2008-07" db="EMBL/GenBank/DDBJ databases">
        <title>Complete sequence of Geobacter bemidjiensis BEM.</title>
        <authorList>
            <consortium name="US DOE Joint Genome Institute"/>
            <person name="Lucas S."/>
            <person name="Copeland A."/>
            <person name="Lapidus A."/>
            <person name="Glavina del Rio T."/>
            <person name="Dalin E."/>
            <person name="Tice H."/>
            <person name="Bruce D."/>
            <person name="Goodwin L."/>
            <person name="Pitluck S."/>
            <person name="Kiss H."/>
            <person name="Brettin T."/>
            <person name="Detter J.C."/>
            <person name="Han C."/>
            <person name="Kuske C.R."/>
            <person name="Schmutz J."/>
            <person name="Larimer F."/>
            <person name="Land M."/>
            <person name="Hauser L."/>
            <person name="Kyrpides N."/>
            <person name="Lykidis A."/>
            <person name="Lovley D."/>
            <person name="Richardson P."/>
        </authorList>
    </citation>
    <scope>NUCLEOTIDE SEQUENCE [LARGE SCALE GENOMIC DNA]</scope>
    <source>
        <strain evidence="4">ATCC BAA-1014 / DSM 16622 / JCM 12645 / Bem</strain>
    </source>
</reference>
<dbReference type="Gene3D" id="3.40.50.10610">
    <property type="entry name" value="ABC-type transport auxiliary lipoprotein component"/>
    <property type="match status" value="1"/>
</dbReference>